<dbReference type="AlphaFoldDB" id="A0AA96CQM1"/>
<gene>
    <name evidence="2" type="ORF">RJG51_07530</name>
    <name evidence="1" type="ORF">RJG52_00505</name>
    <name evidence="3" type="ORF">RJG53_05750</name>
    <name evidence="5" type="ORF">RJG55_00510</name>
    <name evidence="4" type="ORF">RJG56_05600</name>
    <name evidence="6" type="ORF">RJG57_10810</name>
</gene>
<protein>
    <submittedName>
        <fullName evidence="2">Uncharacterized protein</fullName>
    </submittedName>
</protein>
<evidence type="ECO:0000313" key="3">
    <source>
        <dbReference type="EMBL" id="WNL18113.1"/>
    </source>
</evidence>
<dbReference type="EMBL" id="CP134850">
    <property type="protein sequence ID" value="WNL20248.1"/>
    <property type="molecule type" value="Genomic_DNA"/>
</dbReference>
<evidence type="ECO:0000313" key="2">
    <source>
        <dbReference type="EMBL" id="WNL13881.1"/>
    </source>
</evidence>
<reference evidence="3" key="1">
    <citation type="submission" date="2023-09" db="EMBL/GenBank/DDBJ databases">
        <title>Arcobacter tbilisiensis sp. nov. isolated from chicken meat in Tbilisi, Georgia.</title>
        <authorList>
            <person name="Matthias R."/>
            <person name="Zautner A.E."/>
        </authorList>
    </citation>
    <scope>NUCLEOTIDE SEQUENCE</scope>
    <source>
        <strain evidence="6">LEO 70</strain>
        <strain evidence="5">LEO 74</strain>
        <strain evidence="4">LEO 79</strain>
        <strain evidence="3">LEO 99</strain>
    </source>
</reference>
<organism evidence="2">
    <name type="scientific">Arcobacter sp. AZ-2023</name>
    <dbReference type="NCBI Taxonomy" id="3074453"/>
    <lineage>
        <taxon>Bacteria</taxon>
        <taxon>Pseudomonadati</taxon>
        <taxon>Campylobacterota</taxon>
        <taxon>Epsilonproteobacteria</taxon>
        <taxon>Campylobacterales</taxon>
        <taxon>Arcobacteraceae</taxon>
        <taxon>Arcobacter</taxon>
    </lineage>
</organism>
<accession>A0AA96CQM1</accession>
<evidence type="ECO:0000313" key="5">
    <source>
        <dbReference type="EMBL" id="WNL23583.1"/>
    </source>
</evidence>
<evidence type="ECO:0000313" key="4">
    <source>
        <dbReference type="EMBL" id="WNL20248.1"/>
    </source>
</evidence>
<evidence type="ECO:0000313" key="1">
    <source>
        <dbReference type="EMBL" id="WNL12563.1"/>
    </source>
</evidence>
<dbReference type="EMBL" id="CP134852">
    <property type="protein sequence ID" value="WNL25525.1"/>
    <property type="molecule type" value="Genomic_DNA"/>
</dbReference>
<sequence>MSSNKGKDGEMSTLITFAIVAKNEDNFDLTRPTTTNTPDMGADIILEHKENFIDNNILPISTGKAPNITQNEEEKLKIEKTRIDVKATERKISKDTVEKFIADIRKHPDCTNHMLIGGQNITSPAKKRLDKANEDLKDDKKKIYYLNNAAIKNVSEYYKKLETKSEDSNKLL</sequence>
<dbReference type="EMBL" id="CP134844">
    <property type="protein sequence ID" value="WNL12563.1"/>
    <property type="molecule type" value="Genomic_DNA"/>
</dbReference>
<evidence type="ECO:0000313" key="6">
    <source>
        <dbReference type="EMBL" id="WNL25525.1"/>
    </source>
</evidence>
<dbReference type="EMBL" id="CP134851">
    <property type="protein sequence ID" value="WNL23583.1"/>
    <property type="molecule type" value="Genomic_DNA"/>
</dbReference>
<proteinExistence type="predicted"/>
<name>A0AA96CQM1_9BACT</name>
<dbReference type="EMBL" id="CP134849">
    <property type="protein sequence ID" value="WNL18113.1"/>
    <property type="molecule type" value="Genomic_DNA"/>
</dbReference>
<reference evidence="2" key="2">
    <citation type="submission" date="2023-09" db="EMBL/GenBank/DDBJ databases">
        <title>Characterization of Arcobacter Isolates from Retail Chicken Sold in Supermarkets in Tbilisi, Georgia.</title>
        <authorList>
            <person name="Matthias R."/>
            <person name="Zautner A.E."/>
        </authorList>
    </citation>
    <scope>NUCLEOTIDE SEQUENCE</scope>
    <source>
        <strain evidence="2">LEO 108</strain>
        <strain evidence="1">LEO 109</strain>
    </source>
</reference>
<dbReference type="EMBL" id="CP134845">
    <property type="protein sequence ID" value="WNL13881.1"/>
    <property type="molecule type" value="Genomic_DNA"/>
</dbReference>